<organism evidence="1 2">
    <name type="scientific">Panagrolaimus sp. ES5</name>
    <dbReference type="NCBI Taxonomy" id="591445"/>
    <lineage>
        <taxon>Eukaryota</taxon>
        <taxon>Metazoa</taxon>
        <taxon>Ecdysozoa</taxon>
        <taxon>Nematoda</taxon>
        <taxon>Chromadorea</taxon>
        <taxon>Rhabditida</taxon>
        <taxon>Tylenchina</taxon>
        <taxon>Panagrolaimomorpha</taxon>
        <taxon>Panagrolaimoidea</taxon>
        <taxon>Panagrolaimidae</taxon>
        <taxon>Panagrolaimus</taxon>
    </lineage>
</organism>
<evidence type="ECO:0000313" key="1">
    <source>
        <dbReference type="Proteomes" id="UP000887579"/>
    </source>
</evidence>
<evidence type="ECO:0000313" key="2">
    <source>
        <dbReference type="WBParaSite" id="ES5_v2.g14687.t1"/>
    </source>
</evidence>
<dbReference type="WBParaSite" id="ES5_v2.g14687.t1">
    <property type="protein sequence ID" value="ES5_v2.g14687.t1"/>
    <property type="gene ID" value="ES5_v2.g14687"/>
</dbReference>
<dbReference type="Proteomes" id="UP000887579">
    <property type="component" value="Unplaced"/>
</dbReference>
<reference evidence="2" key="1">
    <citation type="submission" date="2022-11" db="UniProtKB">
        <authorList>
            <consortium name="WormBaseParasite"/>
        </authorList>
    </citation>
    <scope>IDENTIFICATION</scope>
</reference>
<proteinExistence type="predicted"/>
<name>A0AC34FBY0_9BILA</name>
<sequence length="526" mass="57881">MLSSPLKSQKIYLSDFTLMVFDECHHCNEGHPYNVVMNHVRGSKICPQIVGLTASTGSGKSKGGKINPEDTLNHIIALCARLMAVTISSVKIKQNVEDLLSKISQPVDAAANASRKSFDVIIVGGGIVGCATARDLKINKPHLNVGLIDKESHVAAHQSGHNSGVLHAGIYYKPGTLKAKLCVEGIDLAYDYLQKKKIPHKKVGKLIVATEEKEIPDLLTLYERAQQNKCREIQLIDGKRIKEIEPNCRGLRAIWSPYTGIVDWGLVTKYYANDFTDDGGEILFNHKLEKIELSSSGEYPVRISTSGTNTQLECKYLITCAGLHSDRVARLSGCSRDPKIIPFRGEYLKLKPHMKNLVHTNIYPVPDPRFPFLGVHFTPNMNGDILLGPNAVLAFAREGYNYSKLSPKDVIDAVFYPGMLKLMVKYAVFGSGEMWRSIYHRAQVKLLQRFIVPELKASDVERGIAGVRAQAMDAQGNLVDDFVFDGGVGDLGSRVLHVRNAPSPGATSSLAIAKMVVEKASEKFSL</sequence>
<accession>A0AC34FBY0</accession>
<protein>
    <submittedName>
        <fullName evidence="2">FAD dependent oxidoreductase domain-containing protein</fullName>
    </submittedName>
</protein>